<protein>
    <recommendedName>
        <fullName evidence="3">SMI1/KNR4 family protein</fullName>
    </recommendedName>
</protein>
<evidence type="ECO:0000313" key="2">
    <source>
        <dbReference type="Proteomes" id="UP000282386"/>
    </source>
</evidence>
<evidence type="ECO:0008006" key="3">
    <source>
        <dbReference type="Google" id="ProtNLM"/>
    </source>
</evidence>
<organism evidence="1 2">
    <name type="scientific">Rothia aeria</name>
    <dbReference type="NCBI Taxonomy" id="172042"/>
    <lineage>
        <taxon>Bacteria</taxon>
        <taxon>Bacillati</taxon>
        <taxon>Actinomycetota</taxon>
        <taxon>Actinomycetes</taxon>
        <taxon>Micrococcales</taxon>
        <taxon>Micrococcaceae</taxon>
        <taxon>Rothia</taxon>
    </lineage>
</organism>
<name>A0A7Z9A5X7_9MICC</name>
<gene>
    <name evidence="1" type="ORF">NCTC10207_02201</name>
</gene>
<accession>A0A7Z9A5X7</accession>
<dbReference type="Proteomes" id="UP000282386">
    <property type="component" value="Chromosome"/>
</dbReference>
<proteinExistence type="predicted"/>
<sequence length="184" mass="21432">MFSLNTAVRNFSNIYGQLSREEIDFGQIIIDKKILQDNELIINYFFNLVTLNPQIHIGQPFNLIFASSKNRESLVGWPKGINIENYLYMASQNDEPILISKETFEIFSLRLGSEEPKKIASSLGDFIQTLSEIMTLSEKFFSKNINNDDYFILEDDEFIAEINAFFQLTKLNIEVKNFYGFFFE</sequence>
<dbReference type="EMBL" id="LR134479">
    <property type="protein sequence ID" value="VEI24677.1"/>
    <property type="molecule type" value="Genomic_DNA"/>
</dbReference>
<reference evidence="1 2" key="1">
    <citation type="submission" date="2018-12" db="EMBL/GenBank/DDBJ databases">
        <authorList>
            <consortium name="Pathogen Informatics"/>
        </authorList>
    </citation>
    <scope>NUCLEOTIDE SEQUENCE [LARGE SCALE GENOMIC DNA]</scope>
    <source>
        <strain evidence="1 2">NCTC10207</strain>
    </source>
</reference>
<dbReference type="AlphaFoldDB" id="A0A7Z9A5X7"/>
<evidence type="ECO:0000313" key="1">
    <source>
        <dbReference type="EMBL" id="VEI24677.1"/>
    </source>
</evidence>
<dbReference type="RefSeq" id="WP_126500664.1">
    <property type="nucleotide sequence ID" value="NZ_LR134479.1"/>
</dbReference>